<proteinExistence type="predicted"/>
<feature type="non-terminal residue" evidence="1">
    <location>
        <position position="296"/>
    </location>
</feature>
<dbReference type="Proteomes" id="UP000326759">
    <property type="component" value="Unassembled WGS sequence"/>
</dbReference>
<comment type="caution">
    <text evidence="1">The sequence shown here is derived from an EMBL/GenBank/DDBJ whole genome shotgun (WGS) entry which is preliminary data.</text>
</comment>
<keyword evidence="2" id="KW-1185">Reference proteome</keyword>
<name>A0A5N5T1N0_9CRUS</name>
<dbReference type="EMBL" id="SEYY01014731">
    <property type="protein sequence ID" value="KAB7500222.1"/>
    <property type="molecule type" value="Genomic_DNA"/>
</dbReference>
<dbReference type="AlphaFoldDB" id="A0A5N5T1N0"/>
<accession>A0A5N5T1N0</accession>
<organism evidence="1 2">
    <name type="scientific">Armadillidium nasatum</name>
    <dbReference type="NCBI Taxonomy" id="96803"/>
    <lineage>
        <taxon>Eukaryota</taxon>
        <taxon>Metazoa</taxon>
        <taxon>Ecdysozoa</taxon>
        <taxon>Arthropoda</taxon>
        <taxon>Crustacea</taxon>
        <taxon>Multicrustacea</taxon>
        <taxon>Malacostraca</taxon>
        <taxon>Eumalacostraca</taxon>
        <taxon>Peracarida</taxon>
        <taxon>Isopoda</taxon>
        <taxon>Oniscidea</taxon>
        <taxon>Crinocheta</taxon>
        <taxon>Armadillidiidae</taxon>
        <taxon>Armadillidium</taxon>
    </lineage>
</organism>
<evidence type="ECO:0000313" key="1">
    <source>
        <dbReference type="EMBL" id="KAB7500222.1"/>
    </source>
</evidence>
<gene>
    <name evidence="1" type="ORF">Anas_11804</name>
</gene>
<sequence length="296" mass="33937">MLPEIMQQIYLHSALKNMNINKLHLYNSFTKLHSKLLGFTPLNLERGFIVKNKYSDNRISTHLEQDKEILNRFDGGPKSNIRIDYTSQSEEAAVTQVALKSNIESFVHEKRMNYSSIPMTEELEECLSYLNPNFVECVARDSLKNKMSYYQPIQRVPSEAISASSSKFDKIVVLGNSSYKYYLEQLRGPKVCIMSDDISSDDLLGYIKCKESLMPSRTLWVLVTGIEFLFSKSVNMLCSSLRCNYPLQSTLPSDKVALYSKALITIHEMNIDLNIIEQNVKRVLNFESDFISQHVA</sequence>
<reference evidence="1 2" key="1">
    <citation type="journal article" date="2019" name="PLoS Biol.">
        <title>Sex chromosomes control vertical transmission of feminizing Wolbachia symbionts in an isopod.</title>
        <authorList>
            <person name="Becking T."/>
            <person name="Chebbi M.A."/>
            <person name="Giraud I."/>
            <person name="Moumen B."/>
            <person name="Laverre T."/>
            <person name="Caubet Y."/>
            <person name="Peccoud J."/>
            <person name="Gilbert C."/>
            <person name="Cordaux R."/>
        </authorList>
    </citation>
    <scope>NUCLEOTIDE SEQUENCE [LARGE SCALE GENOMIC DNA]</scope>
    <source>
        <strain evidence="1">ANa2</strain>
        <tissue evidence="1">Whole body excluding digestive tract and cuticle</tissue>
    </source>
</reference>
<protein>
    <submittedName>
        <fullName evidence="1">Uncharacterized protein</fullName>
    </submittedName>
</protein>
<evidence type="ECO:0000313" key="2">
    <source>
        <dbReference type="Proteomes" id="UP000326759"/>
    </source>
</evidence>